<evidence type="ECO:0000256" key="1">
    <source>
        <dbReference type="SAM" id="Phobius"/>
    </source>
</evidence>
<organism evidence="3 4">
    <name type="scientific">Herbidospora galbida</name>
    <dbReference type="NCBI Taxonomy" id="2575442"/>
    <lineage>
        <taxon>Bacteria</taxon>
        <taxon>Bacillati</taxon>
        <taxon>Actinomycetota</taxon>
        <taxon>Actinomycetes</taxon>
        <taxon>Streptosporangiales</taxon>
        <taxon>Streptosporangiaceae</taxon>
        <taxon>Herbidospora</taxon>
    </lineage>
</organism>
<dbReference type="Proteomes" id="UP000308705">
    <property type="component" value="Unassembled WGS sequence"/>
</dbReference>
<sequence>MTTAVVLGLCLAAVVVVLVAYFATARREGRGRARTAVEVEADFYDEFAELDYFDPRTIQVGDTATVEGSRFKAIGALHLMRQGDEWTEHLLDDGSRRVHWLSVQERPEGLEVMLWTPVQAQGMVPAKSMLIMEGVEFFPGDRGTVAYRAEGMTGLPERGLLDFADYRAHDGRLLSFQRVQGGQWVASYASPLTPGSIQVDRKP</sequence>
<dbReference type="Pfam" id="PF13785">
    <property type="entry name" value="DUF4178"/>
    <property type="match status" value="1"/>
</dbReference>
<keyword evidence="1" id="KW-0812">Transmembrane</keyword>
<evidence type="ECO:0000313" key="3">
    <source>
        <dbReference type="EMBL" id="TKK85460.1"/>
    </source>
</evidence>
<keyword evidence="4" id="KW-1185">Reference proteome</keyword>
<feature type="transmembrane region" description="Helical" evidence="1">
    <location>
        <begin position="6"/>
        <end position="24"/>
    </location>
</feature>
<gene>
    <name evidence="3" type="ORF">FDA94_25295</name>
</gene>
<accession>A0A4U3MA39</accession>
<dbReference type="AlphaFoldDB" id="A0A4U3MA39"/>
<feature type="domain" description="DUF4178" evidence="2">
    <location>
        <begin position="59"/>
        <end position="194"/>
    </location>
</feature>
<dbReference type="OrthoDB" id="3775810at2"/>
<protein>
    <submittedName>
        <fullName evidence="3">DUF4178 domain-containing protein</fullName>
    </submittedName>
</protein>
<evidence type="ECO:0000259" key="2">
    <source>
        <dbReference type="Pfam" id="PF13785"/>
    </source>
</evidence>
<evidence type="ECO:0000313" key="4">
    <source>
        <dbReference type="Proteomes" id="UP000308705"/>
    </source>
</evidence>
<keyword evidence="1" id="KW-1133">Transmembrane helix</keyword>
<dbReference type="InterPro" id="IPR025235">
    <property type="entry name" value="DUF4178"/>
</dbReference>
<dbReference type="EMBL" id="SZQA01000027">
    <property type="protein sequence ID" value="TKK85460.1"/>
    <property type="molecule type" value="Genomic_DNA"/>
</dbReference>
<reference evidence="3 4" key="1">
    <citation type="submission" date="2019-04" db="EMBL/GenBank/DDBJ databases">
        <title>Herbidospora sp. NEAU-GS14.nov., a novel actinomycete isolated from soil.</title>
        <authorList>
            <person name="Han L."/>
        </authorList>
    </citation>
    <scope>NUCLEOTIDE SEQUENCE [LARGE SCALE GENOMIC DNA]</scope>
    <source>
        <strain evidence="3 4">NEAU-GS14</strain>
    </source>
</reference>
<dbReference type="RefSeq" id="WP_137249573.1">
    <property type="nucleotide sequence ID" value="NZ_SZQA01000027.1"/>
</dbReference>
<name>A0A4U3MA39_9ACTN</name>
<comment type="caution">
    <text evidence="3">The sequence shown here is derived from an EMBL/GenBank/DDBJ whole genome shotgun (WGS) entry which is preliminary data.</text>
</comment>
<keyword evidence="1" id="KW-0472">Membrane</keyword>
<proteinExistence type="predicted"/>